<dbReference type="SUPFAM" id="SSF51735">
    <property type="entry name" value="NAD(P)-binding Rossmann-fold domains"/>
    <property type="match status" value="2"/>
</dbReference>
<dbReference type="PANTHER" id="PTHR48075">
    <property type="entry name" value="3-HYDROXYACYL-COA DEHYDROGENASE FAMILY PROTEIN"/>
    <property type="match status" value="1"/>
</dbReference>
<dbReference type="GO" id="GO:0016616">
    <property type="term" value="F:oxidoreductase activity, acting on the CH-OH group of donors, NAD or NADP as acceptor"/>
    <property type="evidence" value="ECO:0007669"/>
    <property type="project" value="InterPro"/>
</dbReference>
<organism evidence="6 8">
    <name type="scientific">Candidatus Chlorohelix allophototropha</name>
    <dbReference type="NCBI Taxonomy" id="3003348"/>
    <lineage>
        <taxon>Bacteria</taxon>
        <taxon>Bacillati</taxon>
        <taxon>Chloroflexota</taxon>
        <taxon>Chloroflexia</taxon>
        <taxon>Candidatus Chloroheliales</taxon>
        <taxon>Candidatus Chloroheliaceae</taxon>
        <taxon>Candidatus Chlorohelix</taxon>
    </lineage>
</organism>
<keyword evidence="9" id="KW-1185">Reference proteome</keyword>
<dbReference type="PROSITE" id="PS00067">
    <property type="entry name" value="3HCDH"/>
    <property type="match status" value="1"/>
</dbReference>
<dbReference type="FunFam" id="3.40.50.720:FF:000009">
    <property type="entry name" value="Fatty oxidation complex, alpha subunit"/>
    <property type="match status" value="1"/>
</dbReference>
<dbReference type="Proteomes" id="UP000521676">
    <property type="component" value="Unassembled WGS sequence"/>
</dbReference>
<dbReference type="SUPFAM" id="SSF48179">
    <property type="entry name" value="6-phosphogluconate dehydrogenase C-terminal domain-like"/>
    <property type="match status" value="2"/>
</dbReference>
<feature type="domain" description="3-hydroxyacyl-CoA dehydrogenase C-terminal" evidence="4">
    <location>
        <begin position="438"/>
        <end position="532"/>
    </location>
</feature>
<dbReference type="Gene3D" id="1.10.1040.10">
    <property type="entry name" value="N-(1-d-carboxylethyl)-l-norvaline Dehydrogenase, domain 2"/>
    <property type="match status" value="2"/>
</dbReference>
<dbReference type="Pfam" id="PF00725">
    <property type="entry name" value="3HCDH"/>
    <property type="match status" value="2"/>
</dbReference>
<keyword evidence="3" id="KW-0560">Oxidoreductase</keyword>
<dbReference type="InterPro" id="IPR006108">
    <property type="entry name" value="3HC_DH_C"/>
</dbReference>
<dbReference type="InterPro" id="IPR006180">
    <property type="entry name" value="3-OHacyl-CoA_DH_CS"/>
</dbReference>
<dbReference type="InterPro" id="IPR013328">
    <property type="entry name" value="6PGD_dom2"/>
</dbReference>
<evidence type="ECO:0000313" key="8">
    <source>
        <dbReference type="Proteomes" id="UP000521676"/>
    </source>
</evidence>
<dbReference type="Gene3D" id="3.40.50.720">
    <property type="entry name" value="NAD(P)-binding Rossmann-like Domain"/>
    <property type="match status" value="1"/>
</dbReference>
<dbReference type="EMBL" id="CP128400">
    <property type="protein sequence ID" value="WJW69783.1"/>
    <property type="molecule type" value="Genomic_DNA"/>
</dbReference>
<dbReference type="InterPro" id="IPR006176">
    <property type="entry name" value="3-OHacyl-CoA_DH_NAD-bd"/>
</dbReference>
<accession>A0A8T7M6Z2</accession>
<evidence type="ECO:0000256" key="1">
    <source>
        <dbReference type="ARBA" id="ARBA00005086"/>
    </source>
</evidence>
<reference evidence="6 8" key="1">
    <citation type="submission" date="2020-06" db="EMBL/GenBank/DDBJ databases">
        <title>Anoxygenic phototrophic Chloroflexota member uses a Type I reaction center.</title>
        <authorList>
            <person name="Tsuji J.M."/>
            <person name="Shaw N.A."/>
            <person name="Nagashima S."/>
            <person name="Venkiteswaran J."/>
            <person name="Schiff S.L."/>
            <person name="Hanada S."/>
            <person name="Tank M."/>
            <person name="Neufeld J.D."/>
        </authorList>
    </citation>
    <scope>NUCLEOTIDE SEQUENCE [LARGE SCALE GENOMIC DNA]</scope>
    <source>
        <strain evidence="6">L227-S17</strain>
    </source>
</reference>
<comment type="pathway">
    <text evidence="1">Lipid metabolism; butanoate metabolism.</text>
</comment>
<sequence>MERVTVIGSGQMGAGIAQVFAQAGFSVCMQDINAPQLDAAFSQIAKFIRRGAEKGQYSAETAEAAIARLTATTALEEAARRADLVIEAVFENMTVKKELFGKLDAICPPETIFASNTSGLSISEMAANSGRPDRFVGIHFFNPVPLMKLVEVVRGAETAEDVVQQALELVERLDKTAVVCEDSPGFIVNRINRPVYYESQLLISEGVTPQAIDKALVLGASFRMGPLTTSDLSGVQIGLAVSENLQQEFGDPKYRPIPLMRKLVRAGHIGRRVGKGWYLYPESNSEPQPRWQDIEVPSMVAPERIAFCGETEEARRWGGKFAQAGYRIVEPGEAQVVFVPEEYGEDYKETFKRVAQAAHEDAILVSLNPLSSVTELGALVGRSEKTIAAWCPLVWVHSKFFEISMGIDTDPETAGLIRALFDKMNYHTVVIPEVPAGVVLRVISCMVNEAAFCLQEKLATPHDIDEAMRLGMNYGHGPFEYADRSGLDNILQVLEYLQAETGDPRYRPAPLLRKMVRARRLGMAAGRGFHDYF</sequence>
<dbReference type="InterPro" id="IPR036291">
    <property type="entry name" value="NAD(P)-bd_dom_sf"/>
</dbReference>
<proteinExistence type="inferred from homology"/>
<dbReference type="Proteomes" id="UP001431572">
    <property type="component" value="Chromosome 2"/>
</dbReference>
<feature type="domain" description="3-hydroxyacyl-CoA dehydrogenase NAD binding" evidence="5">
    <location>
        <begin position="4"/>
        <end position="182"/>
    </location>
</feature>
<evidence type="ECO:0000256" key="2">
    <source>
        <dbReference type="ARBA" id="ARBA00009463"/>
    </source>
</evidence>
<evidence type="ECO:0000256" key="3">
    <source>
        <dbReference type="ARBA" id="ARBA00023002"/>
    </source>
</evidence>
<protein>
    <submittedName>
        <fullName evidence="7">3-hydroxyacyl-CoA dehydrogenase NAD-binding domain-containing protein</fullName>
    </submittedName>
</protein>
<name>A0A8T7M6Z2_9CHLR</name>
<evidence type="ECO:0000313" key="6">
    <source>
        <dbReference type="EMBL" id="NWJ47879.1"/>
    </source>
</evidence>
<dbReference type="GO" id="GO:0070403">
    <property type="term" value="F:NAD+ binding"/>
    <property type="evidence" value="ECO:0007669"/>
    <property type="project" value="InterPro"/>
</dbReference>
<comment type="similarity">
    <text evidence="2">Belongs to the 3-hydroxyacyl-CoA dehydrogenase family.</text>
</comment>
<reference evidence="7" key="2">
    <citation type="journal article" date="2024" name="Nature">
        <title>Anoxygenic phototroph of the Chloroflexota uses a type I reaction centre.</title>
        <authorList>
            <person name="Tsuji J.M."/>
            <person name="Shaw N.A."/>
            <person name="Nagashima S."/>
            <person name="Venkiteswaran J.J."/>
            <person name="Schiff S.L."/>
            <person name="Watanabe T."/>
            <person name="Fukui M."/>
            <person name="Hanada S."/>
            <person name="Tank M."/>
            <person name="Neufeld J.D."/>
        </authorList>
    </citation>
    <scope>NUCLEOTIDE SEQUENCE</scope>
    <source>
        <strain evidence="7">L227-S17</strain>
    </source>
</reference>
<gene>
    <name evidence="6" type="ORF">HXX08_18655</name>
    <name evidence="7" type="ORF">OZ401_003413</name>
</gene>
<dbReference type="GO" id="GO:0006631">
    <property type="term" value="P:fatty acid metabolic process"/>
    <property type="evidence" value="ECO:0007669"/>
    <property type="project" value="InterPro"/>
</dbReference>
<dbReference type="Pfam" id="PF02737">
    <property type="entry name" value="3HCDH_N"/>
    <property type="match status" value="1"/>
</dbReference>
<dbReference type="AlphaFoldDB" id="A0A8T7M6Z2"/>
<evidence type="ECO:0000259" key="5">
    <source>
        <dbReference type="Pfam" id="PF02737"/>
    </source>
</evidence>
<dbReference type="InterPro" id="IPR008927">
    <property type="entry name" value="6-PGluconate_DH-like_C_sf"/>
</dbReference>
<feature type="domain" description="3-hydroxyacyl-CoA dehydrogenase C-terminal" evidence="4">
    <location>
        <begin position="185"/>
        <end position="280"/>
    </location>
</feature>
<dbReference type="EMBL" id="JACATZ010000003">
    <property type="protein sequence ID" value="NWJ47879.1"/>
    <property type="molecule type" value="Genomic_DNA"/>
</dbReference>
<dbReference type="PANTHER" id="PTHR48075:SF5">
    <property type="entry name" value="3-HYDROXYBUTYRYL-COA DEHYDROGENASE"/>
    <property type="match status" value="1"/>
</dbReference>
<evidence type="ECO:0000259" key="4">
    <source>
        <dbReference type="Pfam" id="PF00725"/>
    </source>
</evidence>
<evidence type="ECO:0000313" key="9">
    <source>
        <dbReference type="Proteomes" id="UP001431572"/>
    </source>
</evidence>
<dbReference type="RefSeq" id="WP_341471656.1">
    <property type="nucleotide sequence ID" value="NZ_CP128400.1"/>
</dbReference>
<evidence type="ECO:0000313" key="7">
    <source>
        <dbReference type="EMBL" id="WJW69783.1"/>
    </source>
</evidence>